<reference evidence="5 6" key="1">
    <citation type="submission" date="2019-02" db="EMBL/GenBank/DDBJ databases">
        <title>Bacterial novel species isolated from soil.</title>
        <authorList>
            <person name="Jung H.-Y."/>
        </authorList>
    </citation>
    <scope>NUCLEOTIDE SEQUENCE [LARGE SCALE GENOMIC DNA]</scope>
    <source>
        <strain evidence="5 6">1-3-3-3</strain>
    </source>
</reference>
<dbReference type="InterPro" id="IPR017871">
    <property type="entry name" value="ABC_transporter-like_CS"/>
</dbReference>
<dbReference type="GO" id="GO:0043190">
    <property type="term" value="C:ATP-binding cassette (ABC) transporter complex"/>
    <property type="evidence" value="ECO:0007669"/>
    <property type="project" value="InterPro"/>
</dbReference>
<dbReference type="InterPro" id="IPR003439">
    <property type="entry name" value="ABC_transporter-like_ATP-bd"/>
</dbReference>
<dbReference type="PROSITE" id="PS00211">
    <property type="entry name" value="ABC_TRANSPORTER_1"/>
    <property type="match status" value="1"/>
</dbReference>
<dbReference type="PANTHER" id="PTHR42781:SF4">
    <property type="entry name" value="SPERMIDINE_PUTRESCINE IMPORT ATP-BINDING PROTEIN POTA"/>
    <property type="match status" value="1"/>
</dbReference>
<evidence type="ECO:0000256" key="1">
    <source>
        <dbReference type="ARBA" id="ARBA00022448"/>
    </source>
</evidence>
<evidence type="ECO:0000256" key="2">
    <source>
        <dbReference type="ARBA" id="ARBA00022741"/>
    </source>
</evidence>
<dbReference type="Proteomes" id="UP000294155">
    <property type="component" value="Unassembled WGS sequence"/>
</dbReference>
<dbReference type="EMBL" id="SEWE01000014">
    <property type="protein sequence ID" value="RYU80269.1"/>
    <property type="molecule type" value="Genomic_DNA"/>
</dbReference>
<dbReference type="PROSITE" id="PS50893">
    <property type="entry name" value="ABC_TRANSPORTER_2"/>
    <property type="match status" value="1"/>
</dbReference>
<feature type="domain" description="ABC transporter" evidence="4">
    <location>
        <begin position="4"/>
        <end position="231"/>
    </location>
</feature>
<gene>
    <name evidence="5" type="ORF">EWM57_08780</name>
</gene>
<dbReference type="Gene3D" id="3.40.50.300">
    <property type="entry name" value="P-loop containing nucleotide triphosphate hydrolases"/>
    <property type="match status" value="1"/>
</dbReference>
<dbReference type="Pfam" id="PF08402">
    <property type="entry name" value="TOBE_2"/>
    <property type="match status" value="1"/>
</dbReference>
<keyword evidence="6" id="KW-1185">Reference proteome</keyword>
<accession>A0A4Q5LDV1</accession>
<dbReference type="AlphaFoldDB" id="A0A4Q5LDV1"/>
<sequence>MSMLRVAGISLQERERFALREVSFEQPRFQKLALAGETGAGKSTLLQCVAGLIQPQAGEVWFEGRRVKGPAEQLVPGHAGIAYLSQHFELPRFLRVEQVLRYASKLPADQARTLYEVCRIDHLLLRPTDQLSGGERQRIALARLLLSAPRLLLLDEPFSNLDRGHKNILKAVIEDIGARLEITCLLISHDPADTLSWADHLLVLKQGQLVQQGPPRQVYQQPVDEYTAGLFGDYNLVTGRLLTALAKLAGVRKQGSRLVLRPEAILLGAPGSGGLPGTVAQVRYFGSYWEVDVALPGGSLVVKTTEAGLVPGAPVAVTLAAGAAWYLPG</sequence>
<dbReference type="InterPro" id="IPR027417">
    <property type="entry name" value="P-loop_NTPase"/>
</dbReference>
<dbReference type="GO" id="GO:0005524">
    <property type="term" value="F:ATP binding"/>
    <property type="evidence" value="ECO:0007669"/>
    <property type="project" value="UniProtKB-KW"/>
</dbReference>
<dbReference type="PANTHER" id="PTHR42781">
    <property type="entry name" value="SPERMIDINE/PUTRESCINE IMPORT ATP-BINDING PROTEIN POTA"/>
    <property type="match status" value="1"/>
</dbReference>
<keyword evidence="3 5" id="KW-0067">ATP-binding</keyword>
<evidence type="ECO:0000256" key="3">
    <source>
        <dbReference type="ARBA" id="ARBA00022840"/>
    </source>
</evidence>
<dbReference type="GO" id="GO:0016887">
    <property type="term" value="F:ATP hydrolysis activity"/>
    <property type="evidence" value="ECO:0007669"/>
    <property type="project" value="InterPro"/>
</dbReference>
<evidence type="ECO:0000313" key="5">
    <source>
        <dbReference type="EMBL" id="RYU80269.1"/>
    </source>
</evidence>
<dbReference type="SUPFAM" id="SSF52540">
    <property type="entry name" value="P-loop containing nucleoside triphosphate hydrolases"/>
    <property type="match status" value="1"/>
</dbReference>
<name>A0A4Q5LDV1_9BACT</name>
<keyword evidence="2" id="KW-0547">Nucleotide-binding</keyword>
<dbReference type="SUPFAM" id="SSF50331">
    <property type="entry name" value="MOP-like"/>
    <property type="match status" value="1"/>
</dbReference>
<evidence type="ECO:0000259" key="4">
    <source>
        <dbReference type="PROSITE" id="PS50893"/>
    </source>
</evidence>
<organism evidence="5 6">
    <name type="scientific">Hymenobacter persicinus</name>
    <dbReference type="NCBI Taxonomy" id="2025506"/>
    <lineage>
        <taxon>Bacteria</taxon>
        <taxon>Pseudomonadati</taxon>
        <taxon>Bacteroidota</taxon>
        <taxon>Cytophagia</taxon>
        <taxon>Cytophagales</taxon>
        <taxon>Hymenobacteraceae</taxon>
        <taxon>Hymenobacter</taxon>
    </lineage>
</organism>
<evidence type="ECO:0000313" key="6">
    <source>
        <dbReference type="Proteomes" id="UP000294155"/>
    </source>
</evidence>
<dbReference type="InterPro" id="IPR003593">
    <property type="entry name" value="AAA+_ATPase"/>
</dbReference>
<dbReference type="InterPro" id="IPR050093">
    <property type="entry name" value="ABC_SmlMolc_Importer"/>
</dbReference>
<dbReference type="InterPro" id="IPR013611">
    <property type="entry name" value="Transp-assoc_OB_typ2"/>
</dbReference>
<keyword evidence="1" id="KW-0813">Transport</keyword>
<dbReference type="Pfam" id="PF00005">
    <property type="entry name" value="ABC_tran"/>
    <property type="match status" value="1"/>
</dbReference>
<comment type="caution">
    <text evidence="5">The sequence shown here is derived from an EMBL/GenBank/DDBJ whole genome shotgun (WGS) entry which is preliminary data.</text>
</comment>
<dbReference type="InterPro" id="IPR008995">
    <property type="entry name" value="Mo/tungstate-bd_C_term_dom"/>
</dbReference>
<proteinExistence type="predicted"/>
<dbReference type="OrthoDB" id="9802264at2"/>
<protein>
    <submittedName>
        <fullName evidence="5">ABC transporter ATP-binding protein</fullName>
    </submittedName>
</protein>
<dbReference type="SMART" id="SM00382">
    <property type="entry name" value="AAA"/>
    <property type="match status" value="1"/>
</dbReference>
<dbReference type="GO" id="GO:0022857">
    <property type="term" value="F:transmembrane transporter activity"/>
    <property type="evidence" value="ECO:0007669"/>
    <property type="project" value="InterPro"/>
</dbReference>